<evidence type="ECO:0000313" key="1">
    <source>
        <dbReference type="EMBL" id="TEW73829.1"/>
    </source>
</evidence>
<accession>A0A4Y8ASM9</accession>
<dbReference type="RefSeq" id="WP_134248228.1">
    <property type="nucleotide sequence ID" value="NZ_SNQI01000003.1"/>
</dbReference>
<dbReference type="AlphaFoldDB" id="A0A4Y8ASM9"/>
<evidence type="ECO:0000313" key="2">
    <source>
        <dbReference type="Proteomes" id="UP000298517"/>
    </source>
</evidence>
<keyword evidence="2" id="KW-1185">Reference proteome</keyword>
<dbReference type="InterPro" id="IPR048868">
    <property type="entry name" value="OGG-like_put"/>
</dbReference>
<dbReference type="Proteomes" id="UP000298517">
    <property type="component" value="Unassembled WGS sequence"/>
</dbReference>
<dbReference type="EMBL" id="SNQI01000003">
    <property type="protein sequence ID" value="TEW73829.1"/>
    <property type="molecule type" value="Genomic_DNA"/>
</dbReference>
<comment type="caution">
    <text evidence="1">The sequence shown here is derived from an EMBL/GenBank/DDBJ whole genome shotgun (WGS) entry which is preliminary data.</text>
</comment>
<sequence length="267" mass="31615">MTPRYILENEVKINTKPEQVLSLGLEIYNNETFDKFPVMNYIKDRFINENKTIKKRDVIELFDRNDIYTAIVCTMIWGGINATRAKNKEDTFFYKFLNYPKNILLENIITLNSYLENEDFIGAFEFFQKDAKIEGVGSAYFTKIFYFLGQSNTRINIKPLIFDKWTENAYLALLLQNGEFDKVKKFYKGVKLKFSKQPDSVQINDKFYSACYQSYVEDFNKWSKVINSDSTKLEEYVFGDDLRKNKSNLNPRIQLWNIILKNLNHIL</sequence>
<organism evidence="1 2">
    <name type="scientific">Gramella jeungdoensis</name>
    <dbReference type="NCBI Taxonomy" id="708091"/>
    <lineage>
        <taxon>Bacteria</taxon>
        <taxon>Pseudomonadati</taxon>
        <taxon>Bacteroidota</taxon>
        <taxon>Flavobacteriia</taxon>
        <taxon>Flavobacteriales</taxon>
        <taxon>Flavobacteriaceae</taxon>
        <taxon>Christiangramia</taxon>
    </lineage>
</organism>
<dbReference type="OrthoDB" id="1525066at2"/>
<proteinExistence type="predicted"/>
<name>A0A4Y8ASM9_9FLAO</name>
<gene>
    <name evidence="1" type="ORF">E2488_10135</name>
</gene>
<protein>
    <submittedName>
        <fullName evidence="1">Uncharacterized protein</fullName>
    </submittedName>
</protein>
<dbReference type="Pfam" id="PF21790">
    <property type="entry name" value="OGG"/>
    <property type="match status" value="1"/>
</dbReference>
<reference evidence="1 2" key="1">
    <citation type="journal article" date="2011" name="J. Microbiol.">
        <title>Gramella jeungdoensis sp. nov., isolated from a solar saltern in Korea.</title>
        <authorList>
            <person name="Joung Y."/>
            <person name="Kim H."/>
            <person name="Jang T."/>
            <person name="Ahn T.S."/>
            <person name="Joh K."/>
        </authorList>
    </citation>
    <scope>NUCLEOTIDE SEQUENCE [LARGE SCALE GENOMIC DNA]</scope>
    <source>
        <strain evidence="1 2">KCTC 23123</strain>
    </source>
</reference>